<name>A0A2H0RBZ3_9BACT</name>
<organism evidence="1 2">
    <name type="scientific">Candidatus Wolfebacteria bacterium CG10_big_fil_rev_8_21_14_0_10_31_9</name>
    <dbReference type="NCBI Taxonomy" id="1975070"/>
    <lineage>
        <taxon>Bacteria</taxon>
        <taxon>Candidatus Wolfeibacteriota</taxon>
    </lineage>
</organism>
<dbReference type="SUPFAM" id="SSF55608">
    <property type="entry name" value="Homing endonucleases"/>
    <property type="match status" value="1"/>
</dbReference>
<dbReference type="Gene3D" id="3.10.28.10">
    <property type="entry name" value="Homing endonucleases"/>
    <property type="match status" value="1"/>
</dbReference>
<protein>
    <recommendedName>
        <fullName evidence="3">Homing endonuclease LAGLIDADG domain-containing protein</fullName>
    </recommendedName>
</protein>
<comment type="caution">
    <text evidence="1">The sequence shown here is derived from an EMBL/GenBank/DDBJ whole genome shotgun (WGS) entry which is preliminary data.</text>
</comment>
<dbReference type="Proteomes" id="UP000231602">
    <property type="component" value="Unassembled WGS sequence"/>
</dbReference>
<reference evidence="1 2" key="1">
    <citation type="submission" date="2017-09" db="EMBL/GenBank/DDBJ databases">
        <title>Depth-based differentiation of microbial function through sediment-hosted aquifers and enrichment of novel symbionts in the deep terrestrial subsurface.</title>
        <authorList>
            <person name="Probst A.J."/>
            <person name="Ladd B."/>
            <person name="Jarett J.K."/>
            <person name="Geller-Mcgrath D.E."/>
            <person name="Sieber C.M."/>
            <person name="Emerson J.B."/>
            <person name="Anantharaman K."/>
            <person name="Thomas B.C."/>
            <person name="Malmstrom R."/>
            <person name="Stieglmeier M."/>
            <person name="Klingl A."/>
            <person name="Woyke T."/>
            <person name="Ryan C.M."/>
            <person name="Banfield J.F."/>
        </authorList>
    </citation>
    <scope>NUCLEOTIDE SEQUENCE [LARGE SCALE GENOMIC DNA]</scope>
    <source>
        <strain evidence="1">CG10_big_fil_rev_8_21_14_0_10_31_9</strain>
    </source>
</reference>
<dbReference type="InterPro" id="IPR027434">
    <property type="entry name" value="Homing_endonucl"/>
</dbReference>
<sequence>MKKNLTLDYIRGLIEGEATFTFCTSTSGKEKVRIPAFQLRMHIRDKNLIEGVRDFLNLKNKVYVYHYPGKDGSKRGPQAMLIVRELGNLKNKIVPLCYDQLVGYKATQFNNWLDDIGNNKDVPNSYKIIYFLHKNGFYRKNPTYLDIFVKQ</sequence>
<dbReference type="EMBL" id="PCXV01000036">
    <property type="protein sequence ID" value="PIR43997.1"/>
    <property type="molecule type" value="Genomic_DNA"/>
</dbReference>
<dbReference type="AlphaFoldDB" id="A0A2H0RBZ3"/>
<gene>
    <name evidence="1" type="ORF">COV23_02270</name>
</gene>
<evidence type="ECO:0000313" key="2">
    <source>
        <dbReference type="Proteomes" id="UP000231602"/>
    </source>
</evidence>
<evidence type="ECO:0000313" key="1">
    <source>
        <dbReference type="EMBL" id="PIR43997.1"/>
    </source>
</evidence>
<evidence type="ECO:0008006" key="3">
    <source>
        <dbReference type="Google" id="ProtNLM"/>
    </source>
</evidence>
<accession>A0A2H0RBZ3</accession>
<proteinExistence type="predicted"/>